<gene>
    <name evidence="2" type="ORF">HZH68_016376</name>
</gene>
<dbReference type="AlphaFoldDB" id="A0A834J1K1"/>
<sequence length="152" mass="17712">MKSIDTIRYGVSSNIKISLSRKLKTCIRWDLVVRTGLSGIDRTLVRRQEVAEEEEEEEEEEDEEEEEEVEEEEEEEDKGVEGKRRKRRILSGIPVRRDEVVSFTRNLPHTPMWNLPPLPSPHPPSLPSSPPFLLLQHSLLRPPRIRLSWAIV</sequence>
<feature type="compositionally biased region" description="Acidic residues" evidence="1">
    <location>
        <begin position="51"/>
        <end position="78"/>
    </location>
</feature>
<name>A0A834J1K1_VESGE</name>
<evidence type="ECO:0000313" key="2">
    <source>
        <dbReference type="EMBL" id="KAF7380511.1"/>
    </source>
</evidence>
<reference evidence="2" key="1">
    <citation type="journal article" date="2020" name="G3 (Bethesda)">
        <title>High-Quality Assemblies for Three Invasive Social Wasps from the &lt;i&gt;Vespula&lt;/i&gt; Genus.</title>
        <authorList>
            <person name="Harrop T.W.R."/>
            <person name="Guhlin J."/>
            <person name="McLaughlin G.M."/>
            <person name="Permina E."/>
            <person name="Stockwell P."/>
            <person name="Gilligan J."/>
            <person name="Le Lec M.F."/>
            <person name="Gruber M.A.M."/>
            <person name="Quinn O."/>
            <person name="Lovegrove M."/>
            <person name="Duncan E.J."/>
            <person name="Remnant E.J."/>
            <person name="Van Eeckhoven J."/>
            <person name="Graham B."/>
            <person name="Knapp R.A."/>
            <person name="Langford K.W."/>
            <person name="Kronenberg Z."/>
            <person name="Press M.O."/>
            <person name="Eacker S.M."/>
            <person name="Wilson-Rankin E.E."/>
            <person name="Purcell J."/>
            <person name="Lester P.J."/>
            <person name="Dearden P.K."/>
        </authorList>
    </citation>
    <scope>NUCLEOTIDE SEQUENCE</scope>
    <source>
        <strain evidence="2">Linc-1</strain>
    </source>
</reference>
<feature type="region of interest" description="Disordered" evidence="1">
    <location>
        <begin position="43"/>
        <end position="85"/>
    </location>
</feature>
<evidence type="ECO:0000256" key="1">
    <source>
        <dbReference type="SAM" id="MobiDB-lite"/>
    </source>
</evidence>
<protein>
    <submittedName>
        <fullName evidence="2">Uncharacterized protein</fullName>
    </submittedName>
</protein>
<organism evidence="2 3">
    <name type="scientific">Vespula germanica</name>
    <name type="common">German yellow jacket</name>
    <name type="synonym">Paravespula germanica</name>
    <dbReference type="NCBI Taxonomy" id="30212"/>
    <lineage>
        <taxon>Eukaryota</taxon>
        <taxon>Metazoa</taxon>
        <taxon>Ecdysozoa</taxon>
        <taxon>Arthropoda</taxon>
        <taxon>Hexapoda</taxon>
        <taxon>Insecta</taxon>
        <taxon>Pterygota</taxon>
        <taxon>Neoptera</taxon>
        <taxon>Endopterygota</taxon>
        <taxon>Hymenoptera</taxon>
        <taxon>Apocrita</taxon>
        <taxon>Aculeata</taxon>
        <taxon>Vespoidea</taxon>
        <taxon>Vespidae</taxon>
        <taxon>Vespinae</taxon>
        <taxon>Vespula</taxon>
    </lineage>
</organism>
<dbReference type="EMBL" id="JACSDZ010000023">
    <property type="protein sequence ID" value="KAF7380511.1"/>
    <property type="molecule type" value="Genomic_DNA"/>
</dbReference>
<keyword evidence="3" id="KW-1185">Reference proteome</keyword>
<dbReference type="Proteomes" id="UP000617340">
    <property type="component" value="Unassembled WGS sequence"/>
</dbReference>
<accession>A0A834J1K1</accession>
<evidence type="ECO:0000313" key="3">
    <source>
        <dbReference type="Proteomes" id="UP000617340"/>
    </source>
</evidence>
<proteinExistence type="predicted"/>
<comment type="caution">
    <text evidence="2">The sequence shown here is derived from an EMBL/GenBank/DDBJ whole genome shotgun (WGS) entry which is preliminary data.</text>
</comment>